<evidence type="ECO:0000313" key="6">
    <source>
        <dbReference type="EMBL" id="QDU88462.1"/>
    </source>
</evidence>
<evidence type="ECO:0000256" key="1">
    <source>
        <dbReference type="ARBA" id="ARBA00000085"/>
    </source>
</evidence>
<evidence type="ECO:0000256" key="3">
    <source>
        <dbReference type="ARBA" id="ARBA00022553"/>
    </source>
</evidence>
<dbReference type="EC" id="2.7.13.3" evidence="2"/>
<dbReference type="AlphaFoldDB" id="A0A518DAG1"/>
<feature type="domain" description="Histidine kinase" evidence="5">
    <location>
        <begin position="53"/>
        <end position="261"/>
    </location>
</feature>
<dbReference type="InterPro" id="IPR003594">
    <property type="entry name" value="HATPase_dom"/>
</dbReference>
<dbReference type="CDD" id="cd00075">
    <property type="entry name" value="HATPase"/>
    <property type="match status" value="1"/>
</dbReference>
<dbReference type="PANTHER" id="PTHR43547:SF2">
    <property type="entry name" value="HYBRID SIGNAL TRANSDUCTION HISTIDINE KINASE C"/>
    <property type="match status" value="1"/>
</dbReference>
<dbReference type="InterPro" id="IPR005467">
    <property type="entry name" value="His_kinase_dom"/>
</dbReference>
<dbReference type="Pfam" id="PF00512">
    <property type="entry name" value="HisKA"/>
    <property type="match status" value="1"/>
</dbReference>
<dbReference type="InterPro" id="IPR003661">
    <property type="entry name" value="HisK_dim/P_dom"/>
</dbReference>
<keyword evidence="3" id="KW-0597">Phosphoprotein</keyword>
<sequence length="261" mass="28510">MASIPSRRPEIPGARRPVRRRCRLPSPADGSAERFREALERAKLDAMKELAYGAGHEINNPLANIAARAQSMLKRETDAEKRRWLEVIHRQAMRAHEMIADLMLFARPPAMERAPVDVWALVQQSADEHRAEAEKAGIVLRTSTSADEDPVWADATQLAVALGAVIRNAIEAIGENGAIEVCVRDAPGWRVIEVHDSGPGISEAVRPHLFDPFFSGREAGRGLGFGLSKCWRIVTDLGGRVEAASPPGGGAVLSLWLPIDR</sequence>
<dbReference type="CDD" id="cd00082">
    <property type="entry name" value="HisKA"/>
    <property type="match status" value="1"/>
</dbReference>
<dbReference type="Gene3D" id="3.30.565.10">
    <property type="entry name" value="Histidine kinase-like ATPase, C-terminal domain"/>
    <property type="match status" value="1"/>
</dbReference>
<evidence type="ECO:0000313" key="7">
    <source>
        <dbReference type="Proteomes" id="UP000317429"/>
    </source>
</evidence>
<dbReference type="PROSITE" id="PS50109">
    <property type="entry name" value="HIS_KIN"/>
    <property type="match status" value="1"/>
</dbReference>
<accession>A0A518DAG1</accession>
<dbReference type="SUPFAM" id="SSF47384">
    <property type="entry name" value="Homodimeric domain of signal transducing histidine kinase"/>
    <property type="match status" value="1"/>
</dbReference>
<dbReference type="SUPFAM" id="SSF55874">
    <property type="entry name" value="ATPase domain of HSP90 chaperone/DNA topoisomerase II/histidine kinase"/>
    <property type="match status" value="1"/>
</dbReference>
<dbReference type="InterPro" id="IPR036890">
    <property type="entry name" value="HATPase_C_sf"/>
</dbReference>
<dbReference type="PRINTS" id="PR00344">
    <property type="entry name" value="BCTRLSENSOR"/>
</dbReference>
<keyword evidence="7" id="KW-1185">Reference proteome</keyword>
<dbReference type="KEGG" id="pnd:Pla175_18400"/>
<dbReference type="EMBL" id="CP036291">
    <property type="protein sequence ID" value="QDU88462.1"/>
    <property type="molecule type" value="Genomic_DNA"/>
</dbReference>
<protein>
    <recommendedName>
        <fullName evidence="2">histidine kinase</fullName>
        <ecNumber evidence="2">2.7.13.3</ecNumber>
    </recommendedName>
</protein>
<gene>
    <name evidence="6" type="primary">zraS_2</name>
    <name evidence="6" type="ORF">Pla175_18400</name>
</gene>
<dbReference type="InterPro" id="IPR036097">
    <property type="entry name" value="HisK_dim/P_sf"/>
</dbReference>
<dbReference type="InterPro" id="IPR004358">
    <property type="entry name" value="Sig_transdc_His_kin-like_C"/>
</dbReference>
<dbReference type="Gene3D" id="1.10.287.130">
    <property type="match status" value="1"/>
</dbReference>
<dbReference type="Proteomes" id="UP000317429">
    <property type="component" value="Chromosome"/>
</dbReference>
<dbReference type="PANTHER" id="PTHR43547">
    <property type="entry name" value="TWO-COMPONENT HISTIDINE KINASE"/>
    <property type="match status" value="1"/>
</dbReference>
<evidence type="ECO:0000256" key="2">
    <source>
        <dbReference type="ARBA" id="ARBA00012438"/>
    </source>
</evidence>
<dbReference type="Pfam" id="PF02518">
    <property type="entry name" value="HATPase_c"/>
    <property type="match status" value="1"/>
</dbReference>
<reference evidence="6 7" key="1">
    <citation type="submission" date="2019-02" db="EMBL/GenBank/DDBJ databases">
        <title>Deep-cultivation of Planctomycetes and their phenomic and genomic characterization uncovers novel biology.</title>
        <authorList>
            <person name="Wiegand S."/>
            <person name="Jogler M."/>
            <person name="Boedeker C."/>
            <person name="Pinto D."/>
            <person name="Vollmers J."/>
            <person name="Rivas-Marin E."/>
            <person name="Kohn T."/>
            <person name="Peeters S.H."/>
            <person name="Heuer A."/>
            <person name="Rast P."/>
            <person name="Oberbeckmann S."/>
            <person name="Bunk B."/>
            <person name="Jeske O."/>
            <person name="Meyerdierks A."/>
            <person name="Storesund J.E."/>
            <person name="Kallscheuer N."/>
            <person name="Luecker S."/>
            <person name="Lage O.M."/>
            <person name="Pohl T."/>
            <person name="Merkel B.J."/>
            <person name="Hornburger P."/>
            <person name="Mueller R.-W."/>
            <person name="Bruemmer F."/>
            <person name="Labrenz M."/>
            <person name="Spormann A.M."/>
            <person name="Op den Camp H."/>
            <person name="Overmann J."/>
            <person name="Amann R."/>
            <person name="Jetten M.S.M."/>
            <person name="Mascher T."/>
            <person name="Medema M.H."/>
            <person name="Devos D.P."/>
            <person name="Kaster A.-K."/>
            <person name="Ovreas L."/>
            <person name="Rohde M."/>
            <person name="Galperin M.Y."/>
            <person name="Jogler C."/>
        </authorList>
    </citation>
    <scope>NUCLEOTIDE SEQUENCE [LARGE SCALE GENOMIC DNA]</scope>
    <source>
        <strain evidence="6 7">Pla175</strain>
    </source>
</reference>
<comment type="catalytic activity">
    <reaction evidence="1">
        <text>ATP + protein L-histidine = ADP + protein N-phospho-L-histidine.</text>
        <dbReference type="EC" id="2.7.13.3"/>
    </reaction>
</comment>
<dbReference type="SMART" id="SM00387">
    <property type="entry name" value="HATPase_c"/>
    <property type="match status" value="1"/>
</dbReference>
<dbReference type="SMART" id="SM00388">
    <property type="entry name" value="HisKA"/>
    <property type="match status" value="1"/>
</dbReference>
<proteinExistence type="predicted"/>
<feature type="region of interest" description="Disordered" evidence="4">
    <location>
        <begin position="1"/>
        <end position="30"/>
    </location>
</feature>
<keyword evidence="6" id="KW-0808">Transferase</keyword>
<evidence type="ECO:0000256" key="4">
    <source>
        <dbReference type="SAM" id="MobiDB-lite"/>
    </source>
</evidence>
<dbReference type="GO" id="GO:0000155">
    <property type="term" value="F:phosphorelay sensor kinase activity"/>
    <property type="evidence" value="ECO:0007669"/>
    <property type="project" value="InterPro"/>
</dbReference>
<organism evidence="6 7">
    <name type="scientific">Pirellulimonas nuda</name>
    <dbReference type="NCBI Taxonomy" id="2528009"/>
    <lineage>
        <taxon>Bacteria</taxon>
        <taxon>Pseudomonadati</taxon>
        <taxon>Planctomycetota</taxon>
        <taxon>Planctomycetia</taxon>
        <taxon>Pirellulales</taxon>
        <taxon>Lacipirellulaceae</taxon>
        <taxon>Pirellulimonas</taxon>
    </lineage>
</organism>
<name>A0A518DAG1_9BACT</name>
<evidence type="ECO:0000259" key="5">
    <source>
        <dbReference type="PROSITE" id="PS50109"/>
    </source>
</evidence>